<accession>A0A9P9KU34</accession>
<dbReference type="EMBL" id="JAGTJS010000005">
    <property type="protein sequence ID" value="KAH7268546.1"/>
    <property type="molecule type" value="Genomic_DNA"/>
</dbReference>
<reference evidence="1" key="1">
    <citation type="journal article" date="2021" name="Nat. Commun.">
        <title>Genetic determinants of endophytism in the Arabidopsis root mycobiome.</title>
        <authorList>
            <person name="Mesny F."/>
            <person name="Miyauchi S."/>
            <person name="Thiergart T."/>
            <person name="Pickel B."/>
            <person name="Atanasova L."/>
            <person name="Karlsson M."/>
            <person name="Huettel B."/>
            <person name="Barry K.W."/>
            <person name="Haridas S."/>
            <person name="Chen C."/>
            <person name="Bauer D."/>
            <person name="Andreopoulos W."/>
            <person name="Pangilinan J."/>
            <person name="LaButti K."/>
            <person name="Riley R."/>
            <person name="Lipzen A."/>
            <person name="Clum A."/>
            <person name="Drula E."/>
            <person name="Henrissat B."/>
            <person name="Kohler A."/>
            <person name="Grigoriev I.V."/>
            <person name="Martin F.M."/>
            <person name="Hacquard S."/>
        </authorList>
    </citation>
    <scope>NUCLEOTIDE SEQUENCE</scope>
    <source>
        <strain evidence="1">FSSC 5 MPI-SDFR-AT-0091</strain>
    </source>
</reference>
<sequence length="211" mass="24323">MTDSHAGNQSQHSEAERPYHLICLRLADRLATPGLTSEDLSRVSSKAEAMLLEANVAMDEITRACDICYAKQNDIDSLKQFNHNRYEALRAHLQDRFPEGHPKYSEVLIMESLKYEKALCSGSEHLITEDLKLQLKRVEVLRNALNARVCIETCREIKERRNLDKGSTPAQQEEHGEAWLQAEQNHTMSIDELAVEVERYYQHFVQLLEME</sequence>
<name>A0A9P9KU34_FUSSL</name>
<protein>
    <submittedName>
        <fullName evidence="1">Uncharacterized protein</fullName>
    </submittedName>
</protein>
<proteinExistence type="predicted"/>
<organism evidence="1 2">
    <name type="scientific">Fusarium solani</name>
    <name type="common">Filamentous fungus</name>
    <dbReference type="NCBI Taxonomy" id="169388"/>
    <lineage>
        <taxon>Eukaryota</taxon>
        <taxon>Fungi</taxon>
        <taxon>Dikarya</taxon>
        <taxon>Ascomycota</taxon>
        <taxon>Pezizomycotina</taxon>
        <taxon>Sordariomycetes</taxon>
        <taxon>Hypocreomycetidae</taxon>
        <taxon>Hypocreales</taxon>
        <taxon>Nectriaceae</taxon>
        <taxon>Fusarium</taxon>
        <taxon>Fusarium solani species complex</taxon>
    </lineage>
</organism>
<dbReference type="Proteomes" id="UP000736672">
    <property type="component" value="Unassembled WGS sequence"/>
</dbReference>
<evidence type="ECO:0000313" key="1">
    <source>
        <dbReference type="EMBL" id="KAH7268546.1"/>
    </source>
</evidence>
<dbReference type="OrthoDB" id="5083515at2759"/>
<comment type="caution">
    <text evidence="1">The sequence shown here is derived from an EMBL/GenBank/DDBJ whole genome shotgun (WGS) entry which is preliminary data.</text>
</comment>
<keyword evidence="2" id="KW-1185">Reference proteome</keyword>
<gene>
    <name evidence="1" type="ORF">B0J15DRAFT_462551</name>
</gene>
<evidence type="ECO:0000313" key="2">
    <source>
        <dbReference type="Proteomes" id="UP000736672"/>
    </source>
</evidence>
<dbReference type="AlphaFoldDB" id="A0A9P9KU34"/>